<gene>
    <name evidence="2" type="ORF">BJG266_LOCUS35897</name>
    <name evidence="3" type="ORF">QVE165_LOCUS52934</name>
</gene>
<evidence type="ECO:0000313" key="2">
    <source>
        <dbReference type="EMBL" id="CAF1368505.1"/>
    </source>
</evidence>
<comment type="caution">
    <text evidence="2">The sequence shown here is derived from an EMBL/GenBank/DDBJ whole genome shotgun (WGS) entry which is preliminary data.</text>
</comment>
<dbReference type="Gene3D" id="2.115.10.20">
    <property type="entry name" value="Glycosyl hydrolase domain, family 43"/>
    <property type="match status" value="1"/>
</dbReference>
<protein>
    <submittedName>
        <fullName evidence="2">Uncharacterized protein</fullName>
    </submittedName>
</protein>
<keyword evidence="1" id="KW-0732">Signal</keyword>
<proteinExistence type="predicted"/>
<feature type="signal peptide" evidence="1">
    <location>
        <begin position="1"/>
        <end position="17"/>
    </location>
</feature>
<dbReference type="EMBL" id="CAJNOI010000972">
    <property type="protein sequence ID" value="CAF1368505.1"/>
    <property type="molecule type" value="Genomic_DNA"/>
</dbReference>
<dbReference type="InterPro" id="IPR023296">
    <property type="entry name" value="Glyco_hydro_beta-prop_sf"/>
</dbReference>
<evidence type="ECO:0000313" key="4">
    <source>
        <dbReference type="Proteomes" id="UP000663832"/>
    </source>
</evidence>
<organism evidence="2 5">
    <name type="scientific">Adineta steineri</name>
    <dbReference type="NCBI Taxonomy" id="433720"/>
    <lineage>
        <taxon>Eukaryota</taxon>
        <taxon>Metazoa</taxon>
        <taxon>Spiralia</taxon>
        <taxon>Gnathifera</taxon>
        <taxon>Rotifera</taxon>
        <taxon>Eurotatoria</taxon>
        <taxon>Bdelloidea</taxon>
        <taxon>Adinetida</taxon>
        <taxon>Adinetidae</taxon>
        <taxon>Adineta</taxon>
    </lineage>
</organism>
<dbReference type="EMBL" id="CAJNOM010001323">
    <property type="protein sequence ID" value="CAF1603287.1"/>
    <property type="molecule type" value="Genomic_DNA"/>
</dbReference>
<name>A0A815IRU8_9BILA</name>
<dbReference type="SUPFAM" id="SSF75005">
    <property type="entry name" value="Arabinanase/levansucrase/invertase"/>
    <property type="match status" value="1"/>
</dbReference>
<evidence type="ECO:0000313" key="3">
    <source>
        <dbReference type="EMBL" id="CAF1603287.1"/>
    </source>
</evidence>
<accession>A0A815IRU8</accession>
<sequence>MNFICILFPASFLLVSSKQVVISNVIPRLDANGSYVDAHDGCLVKCNNTYFMYGTVYDNCHQATTICDAVCGYLNNTFALYISTDLVNWTLSSNNVFPEVTTDHNYTNYWMPNVGYNRHTNQYVMIYWSSKYGFKNSMVALAVSSTPFGPFVNVLPLVMQEGTVISSTTGLFVDDDNTRDSPLRHVIEKLSPDWMTSTGQFSIIFEKEDYL</sequence>
<dbReference type="OrthoDB" id="9970295at2759"/>
<dbReference type="AlphaFoldDB" id="A0A815IRU8"/>
<evidence type="ECO:0000313" key="5">
    <source>
        <dbReference type="Proteomes" id="UP000663877"/>
    </source>
</evidence>
<evidence type="ECO:0000256" key="1">
    <source>
        <dbReference type="SAM" id="SignalP"/>
    </source>
</evidence>
<dbReference type="PANTHER" id="PTHR22925">
    <property type="entry name" value="GLYCOSYL HYDROLASE 43 FAMILY MEMBER"/>
    <property type="match status" value="1"/>
</dbReference>
<dbReference type="PANTHER" id="PTHR22925:SF3">
    <property type="entry name" value="GLYCOSYL HYDROLASE FAMILY PROTEIN 43"/>
    <property type="match status" value="1"/>
</dbReference>
<keyword evidence="4" id="KW-1185">Reference proteome</keyword>
<feature type="chain" id="PRO_5036411757" evidence="1">
    <location>
        <begin position="18"/>
        <end position="211"/>
    </location>
</feature>
<dbReference type="Proteomes" id="UP000663877">
    <property type="component" value="Unassembled WGS sequence"/>
</dbReference>
<reference evidence="2" key="1">
    <citation type="submission" date="2021-02" db="EMBL/GenBank/DDBJ databases">
        <authorList>
            <person name="Nowell W R."/>
        </authorList>
    </citation>
    <scope>NUCLEOTIDE SEQUENCE</scope>
</reference>
<dbReference type="Proteomes" id="UP000663832">
    <property type="component" value="Unassembled WGS sequence"/>
</dbReference>